<evidence type="ECO:0000313" key="9">
    <source>
        <dbReference type="EMBL" id="STY70606.1"/>
    </source>
</evidence>
<feature type="transmembrane region" description="Helical" evidence="7">
    <location>
        <begin position="172"/>
        <end position="191"/>
    </location>
</feature>
<feature type="transmembrane region" description="Helical" evidence="7">
    <location>
        <begin position="233"/>
        <end position="255"/>
    </location>
</feature>
<feature type="domain" description="ABC transmembrane type-1" evidence="8">
    <location>
        <begin position="97"/>
        <end position="294"/>
    </location>
</feature>
<comment type="subcellular location">
    <subcellularLocation>
        <location evidence="1 7">Cell membrane</location>
        <topology evidence="1 7">Multi-pass membrane protein</topology>
    </subcellularLocation>
</comment>
<reference evidence="9 10" key="1">
    <citation type="submission" date="2018-06" db="EMBL/GenBank/DDBJ databases">
        <authorList>
            <consortium name="Pathogen Informatics"/>
            <person name="Doyle S."/>
        </authorList>
    </citation>
    <scope>NUCLEOTIDE SEQUENCE [LARGE SCALE GENOMIC DNA]</scope>
    <source>
        <strain evidence="9 10">NCTC10571</strain>
    </source>
</reference>
<feature type="transmembrane region" description="Helical" evidence="7">
    <location>
        <begin position="9"/>
        <end position="27"/>
    </location>
</feature>
<accession>A0A378NRV5</accession>
<evidence type="ECO:0000256" key="7">
    <source>
        <dbReference type="RuleBase" id="RU363032"/>
    </source>
</evidence>
<organism evidence="9 10">
    <name type="scientific">Megamonas hypermegale</name>
    <dbReference type="NCBI Taxonomy" id="158847"/>
    <lineage>
        <taxon>Bacteria</taxon>
        <taxon>Bacillati</taxon>
        <taxon>Bacillota</taxon>
        <taxon>Negativicutes</taxon>
        <taxon>Selenomonadales</taxon>
        <taxon>Selenomonadaceae</taxon>
        <taxon>Megamonas</taxon>
    </lineage>
</organism>
<evidence type="ECO:0000256" key="2">
    <source>
        <dbReference type="ARBA" id="ARBA00022448"/>
    </source>
</evidence>
<evidence type="ECO:0000256" key="1">
    <source>
        <dbReference type="ARBA" id="ARBA00004651"/>
    </source>
</evidence>
<dbReference type="PROSITE" id="PS50928">
    <property type="entry name" value="ABC_TM1"/>
    <property type="match status" value="1"/>
</dbReference>
<keyword evidence="2 7" id="KW-0813">Transport</keyword>
<dbReference type="InterPro" id="IPR045621">
    <property type="entry name" value="BPD_transp_1_N"/>
</dbReference>
<keyword evidence="5 7" id="KW-1133">Transmembrane helix</keyword>
<dbReference type="AlphaFoldDB" id="A0A378NRV5"/>
<gene>
    <name evidence="9" type="primary">nikB_1</name>
    <name evidence="9" type="ORF">NCTC10571_00746</name>
</gene>
<dbReference type="Pfam" id="PF19300">
    <property type="entry name" value="BPD_transp_1_N"/>
    <property type="match status" value="1"/>
</dbReference>
<feature type="transmembrane region" description="Helical" evidence="7">
    <location>
        <begin position="101"/>
        <end position="124"/>
    </location>
</feature>
<feature type="transmembrane region" description="Helical" evidence="7">
    <location>
        <begin position="275"/>
        <end position="301"/>
    </location>
</feature>
<name>A0A378NRV5_9FIRM</name>
<comment type="similarity">
    <text evidence="7">Belongs to the binding-protein-dependent transport system permease family.</text>
</comment>
<dbReference type="CDD" id="cd06261">
    <property type="entry name" value="TM_PBP2"/>
    <property type="match status" value="1"/>
</dbReference>
<dbReference type="GO" id="GO:0005886">
    <property type="term" value="C:plasma membrane"/>
    <property type="evidence" value="ECO:0007669"/>
    <property type="project" value="UniProtKB-SubCell"/>
</dbReference>
<dbReference type="EMBL" id="UGPP01000001">
    <property type="protein sequence ID" value="STY70606.1"/>
    <property type="molecule type" value="Genomic_DNA"/>
</dbReference>
<dbReference type="InterPro" id="IPR035906">
    <property type="entry name" value="MetI-like_sf"/>
</dbReference>
<evidence type="ECO:0000256" key="3">
    <source>
        <dbReference type="ARBA" id="ARBA00022475"/>
    </source>
</evidence>
<evidence type="ECO:0000256" key="6">
    <source>
        <dbReference type="ARBA" id="ARBA00023136"/>
    </source>
</evidence>
<keyword evidence="4 7" id="KW-0812">Transmembrane</keyword>
<keyword evidence="3" id="KW-1003">Cell membrane</keyword>
<keyword evidence="6 7" id="KW-0472">Membrane</keyword>
<proteinExistence type="inferred from homology"/>
<evidence type="ECO:0000256" key="4">
    <source>
        <dbReference type="ARBA" id="ARBA00022692"/>
    </source>
</evidence>
<feature type="transmembrane region" description="Helical" evidence="7">
    <location>
        <begin position="136"/>
        <end position="157"/>
    </location>
</feature>
<evidence type="ECO:0000259" key="8">
    <source>
        <dbReference type="PROSITE" id="PS50928"/>
    </source>
</evidence>
<protein>
    <submittedName>
        <fullName evidence="9">Nickel transport system permease protein nikB</fullName>
    </submittedName>
</protein>
<dbReference type="RefSeq" id="WP_115151170.1">
    <property type="nucleotide sequence ID" value="NZ_UGPP01000001.1"/>
</dbReference>
<dbReference type="SUPFAM" id="SSF161098">
    <property type="entry name" value="MetI-like"/>
    <property type="match status" value="1"/>
</dbReference>
<dbReference type="Proteomes" id="UP000255234">
    <property type="component" value="Unassembled WGS sequence"/>
</dbReference>
<dbReference type="InterPro" id="IPR000515">
    <property type="entry name" value="MetI-like"/>
</dbReference>
<dbReference type="Gene3D" id="1.10.3720.10">
    <property type="entry name" value="MetI-like"/>
    <property type="match status" value="1"/>
</dbReference>
<evidence type="ECO:0000313" key="10">
    <source>
        <dbReference type="Proteomes" id="UP000255234"/>
    </source>
</evidence>
<dbReference type="PANTHER" id="PTHR43163">
    <property type="entry name" value="DIPEPTIDE TRANSPORT SYSTEM PERMEASE PROTEIN DPPB-RELATED"/>
    <property type="match status" value="1"/>
</dbReference>
<dbReference type="GO" id="GO:0055085">
    <property type="term" value="P:transmembrane transport"/>
    <property type="evidence" value="ECO:0007669"/>
    <property type="project" value="InterPro"/>
</dbReference>
<dbReference type="Pfam" id="PF00528">
    <property type="entry name" value="BPD_transp_1"/>
    <property type="match status" value="1"/>
</dbReference>
<evidence type="ECO:0000256" key="5">
    <source>
        <dbReference type="ARBA" id="ARBA00022989"/>
    </source>
</evidence>
<dbReference type="PANTHER" id="PTHR43163:SF6">
    <property type="entry name" value="DIPEPTIDE TRANSPORT SYSTEM PERMEASE PROTEIN DPPB-RELATED"/>
    <property type="match status" value="1"/>
</dbReference>
<sequence>MKKYILHRLLYLIPILLGITLFTFILLHSTNDIVDIMELNRGVVYSEATKTQIRQDLGLDQPIFIQYLNWLLSILSGNMGTSYLSGKDVSSLFFDKLPQTLYLTLSSILLTLLISLPLGILSAIKQNKIIDYIIRLFSFIGNSLPGFVVALILIYIFSVQLKLIPVLTDNNFIGLILPSIALALPMSAKYIRQIRIVVIEQLHQDYVRCAKARGLKLSTILIHSILKMITLPLLTLICLSIGSLLGGSAIIETIFRWDGVGKLAIDAINLRDYPIVLAYVFYLSLIYMFINLIADILYHYLDPRIKQQWKA</sequence>